<protein>
    <recommendedName>
        <fullName evidence="1">Cupin type-2 domain-containing protein</fullName>
    </recommendedName>
</protein>
<dbReference type="InterPro" id="IPR013096">
    <property type="entry name" value="Cupin_2"/>
</dbReference>
<accession>A0A3B0YB10</accession>
<feature type="non-terminal residue" evidence="2">
    <location>
        <position position="73"/>
    </location>
</feature>
<proteinExistence type="predicted"/>
<dbReference type="EMBL" id="UOFN01000016">
    <property type="protein sequence ID" value="VAW73493.1"/>
    <property type="molecule type" value="Genomic_DNA"/>
</dbReference>
<sequence length="73" mass="7910">MGLTKLKPRFLSAFQLAADACKVLFAGYLAGTVIDSHSHDTDNVGVITKGELSLTLNGKTQRYTVGDWYHVPA</sequence>
<dbReference type="InterPro" id="IPR014710">
    <property type="entry name" value="RmlC-like_jellyroll"/>
</dbReference>
<dbReference type="SUPFAM" id="SSF51182">
    <property type="entry name" value="RmlC-like cupins"/>
    <property type="match status" value="1"/>
</dbReference>
<gene>
    <name evidence="2" type="ORF">MNBD_GAMMA15-776</name>
</gene>
<name>A0A3B0YB10_9ZZZZ</name>
<organism evidence="2">
    <name type="scientific">hydrothermal vent metagenome</name>
    <dbReference type="NCBI Taxonomy" id="652676"/>
    <lineage>
        <taxon>unclassified sequences</taxon>
        <taxon>metagenomes</taxon>
        <taxon>ecological metagenomes</taxon>
    </lineage>
</organism>
<dbReference type="Gene3D" id="2.60.120.10">
    <property type="entry name" value="Jelly Rolls"/>
    <property type="match status" value="1"/>
</dbReference>
<dbReference type="AlphaFoldDB" id="A0A3B0YB10"/>
<dbReference type="InterPro" id="IPR011051">
    <property type="entry name" value="RmlC_Cupin_sf"/>
</dbReference>
<reference evidence="2" key="1">
    <citation type="submission" date="2018-06" db="EMBL/GenBank/DDBJ databases">
        <authorList>
            <person name="Zhirakovskaya E."/>
        </authorList>
    </citation>
    <scope>NUCLEOTIDE SEQUENCE</scope>
</reference>
<evidence type="ECO:0000313" key="2">
    <source>
        <dbReference type="EMBL" id="VAW73493.1"/>
    </source>
</evidence>
<evidence type="ECO:0000259" key="1">
    <source>
        <dbReference type="Pfam" id="PF07883"/>
    </source>
</evidence>
<feature type="domain" description="Cupin type-2" evidence="1">
    <location>
        <begin position="30"/>
        <end position="73"/>
    </location>
</feature>
<dbReference type="Pfam" id="PF07883">
    <property type="entry name" value="Cupin_2"/>
    <property type="match status" value="1"/>
</dbReference>